<accession>A0A392PSU9</accession>
<proteinExistence type="predicted"/>
<evidence type="ECO:0000259" key="5">
    <source>
        <dbReference type="PROSITE" id="PS00036"/>
    </source>
</evidence>
<dbReference type="PANTHER" id="PTHR22952">
    <property type="entry name" value="CAMP-RESPONSE ELEMENT BINDING PROTEIN-RELATED"/>
    <property type="match status" value="1"/>
</dbReference>
<dbReference type="PANTHER" id="PTHR22952:SF392">
    <property type="entry name" value="BZIP TRANSCRIPTION FACTOR 12"/>
    <property type="match status" value="1"/>
</dbReference>
<dbReference type="EMBL" id="LXQA010094230">
    <property type="protein sequence ID" value="MCI14904.1"/>
    <property type="molecule type" value="Genomic_DNA"/>
</dbReference>
<dbReference type="Proteomes" id="UP000265520">
    <property type="component" value="Unassembled WGS sequence"/>
</dbReference>
<feature type="domain" description="BZIP" evidence="5">
    <location>
        <begin position="52"/>
        <end position="67"/>
    </location>
</feature>
<sequence length="69" mass="7600">VRAGALPGPAPFSPQQYPSSSDASHSLPVATVKRKAVEETLELDKAALQKQKRMIKNRESAARSRERKQ</sequence>
<reference evidence="6 7" key="1">
    <citation type="journal article" date="2018" name="Front. Plant Sci.">
        <title>Red Clover (Trifolium pratense) and Zigzag Clover (T. medium) - A Picture of Genomic Similarities and Differences.</title>
        <authorList>
            <person name="Dluhosova J."/>
            <person name="Istvanek J."/>
            <person name="Nedelnik J."/>
            <person name="Repkova J."/>
        </authorList>
    </citation>
    <scope>NUCLEOTIDE SEQUENCE [LARGE SCALE GENOMIC DNA]</scope>
    <source>
        <strain evidence="7">cv. 10/8</strain>
        <tissue evidence="6">Leaf</tissue>
    </source>
</reference>
<evidence type="ECO:0000256" key="1">
    <source>
        <dbReference type="ARBA" id="ARBA00004123"/>
    </source>
</evidence>
<keyword evidence="2" id="KW-0238">DNA-binding</keyword>
<dbReference type="GO" id="GO:0003677">
    <property type="term" value="F:DNA binding"/>
    <property type="evidence" value="ECO:0007669"/>
    <property type="project" value="UniProtKB-KW"/>
</dbReference>
<evidence type="ECO:0000313" key="6">
    <source>
        <dbReference type="EMBL" id="MCI14904.1"/>
    </source>
</evidence>
<dbReference type="GO" id="GO:0045893">
    <property type="term" value="P:positive regulation of DNA-templated transcription"/>
    <property type="evidence" value="ECO:0007669"/>
    <property type="project" value="InterPro"/>
</dbReference>
<keyword evidence="3" id="KW-0539">Nucleus</keyword>
<evidence type="ECO:0000256" key="3">
    <source>
        <dbReference type="ARBA" id="ARBA00023242"/>
    </source>
</evidence>
<dbReference type="InterPro" id="IPR043452">
    <property type="entry name" value="BZIP46-like"/>
</dbReference>
<comment type="caution">
    <text evidence="6">The sequence shown here is derived from an EMBL/GenBank/DDBJ whole genome shotgun (WGS) entry which is preliminary data.</text>
</comment>
<feature type="region of interest" description="Disordered" evidence="4">
    <location>
        <begin position="49"/>
        <end position="69"/>
    </location>
</feature>
<dbReference type="PROSITE" id="PS00036">
    <property type="entry name" value="BZIP_BASIC"/>
    <property type="match status" value="1"/>
</dbReference>
<feature type="non-terminal residue" evidence="6">
    <location>
        <position position="69"/>
    </location>
</feature>
<name>A0A392PSU9_9FABA</name>
<comment type="subcellular location">
    <subcellularLocation>
        <location evidence="1">Nucleus</location>
    </subcellularLocation>
</comment>
<feature type="compositionally biased region" description="Basic and acidic residues" evidence="4">
    <location>
        <begin position="56"/>
        <end position="69"/>
    </location>
</feature>
<evidence type="ECO:0000256" key="2">
    <source>
        <dbReference type="ARBA" id="ARBA00023125"/>
    </source>
</evidence>
<gene>
    <name evidence="6" type="ORF">A2U01_0036039</name>
</gene>
<evidence type="ECO:0000256" key="4">
    <source>
        <dbReference type="SAM" id="MobiDB-lite"/>
    </source>
</evidence>
<keyword evidence="7" id="KW-1185">Reference proteome</keyword>
<dbReference type="GO" id="GO:0005634">
    <property type="term" value="C:nucleus"/>
    <property type="evidence" value="ECO:0007669"/>
    <property type="project" value="UniProtKB-SubCell"/>
</dbReference>
<protein>
    <submittedName>
        <fullName evidence="6">G-box-binding factor 4-like</fullName>
    </submittedName>
</protein>
<feature type="non-terminal residue" evidence="6">
    <location>
        <position position="1"/>
    </location>
</feature>
<feature type="compositionally biased region" description="Polar residues" evidence="4">
    <location>
        <begin position="13"/>
        <end position="24"/>
    </location>
</feature>
<organism evidence="6 7">
    <name type="scientific">Trifolium medium</name>
    <dbReference type="NCBI Taxonomy" id="97028"/>
    <lineage>
        <taxon>Eukaryota</taxon>
        <taxon>Viridiplantae</taxon>
        <taxon>Streptophyta</taxon>
        <taxon>Embryophyta</taxon>
        <taxon>Tracheophyta</taxon>
        <taxon>Spermatophyta</taxon>
        <taxon>Magnoliopsida</taxon>
        <taxon>eudicotyledons</taxon>
        <taxon>Gunneridae</taxon>
        <taxon>Pentapetalae</taxon>
        <taxon>rosids</taxon>
        <taxon>fabids</taxon>
        <taxon>Fabales</taxon>
        <taxon>Fabaceae</taxon>
        <taxon>Papilionoideae</taxon>
        <taxon>50 kb inversion clade</taxon>
        <taxon>NPAAA clade</taxon>
        <taxon>Hologalegina</taxon>
        <taxon>IRL clade</taxon>
        <taxon>Trifolieae</taxon>
        <taxon>Trifolium</taxon>
    </lineage>
</organism>
<dbReference type="GO" id="GO:0003700">
    <property type="term" value="F:DNA-binding transcription factor activity"/>
    <property type="evidence" value="ECO:0007669"/>
    <property type="project" value="InterPro"/>
</dbReference>
<dbReference type="AlphaFoldDB" id="A0A392PSU9"/>
<evidence type="ECO:0000313" key="7">
    <source>
        <dbReference type="Proteomes" id="UP000265520"/>
    </source>
</evidence>
<dbReference type="Gene3D" id="1.20.5.170">
    <property type="match status" value="1"/>
</dbReference>
<feature type="region of interest" description="Disordered" evidence="4">
    <location>
        <begin position="1"/>
        <end position="28"/>
    </location>
</feature>
<dbReference type="InterPro" id="IPR004827">
    <property type="entry name" value="bZIP"/>
</dbReference>